<comment type="caution">
    <text evidence="3">The sequence shown here is derived from an EMBL/GenBank/DDBJ whole genome shotgun (WGS) entry which is preliminary data.</text>
</comment>
<dbReference type="GO" id="GO:0006281">
    <property type="term" value="P:DNA repair"/>
    <property type="evidence" value="ECO:0007669"/>
    <property type="project" value="InterPro"/>
</dbReference>
<dbReference type="InterPro" id="IPR051675">
    <property type="entry name" value="Endo/Exo/Phosphatase_dom_1"/>
</dbReference>
<dbReference type="InterPro" id="IPR003583">
    <property type="entry name" value="Hlx-hairpin-Hlx_DNA-bd_motif"/>
</dbReference>
<dbReference type="EMBL" id="NJIH01000002">
    <property type="protein sequence ID" value="OWT65800.1"/>
    <property type="molecule type" value="Genomic_DNA"/>
</dbReference>
<evidence type="ECO:0000313" key="3">
    <source>
        <dbReference type="EMBL" id="OWT65800.1"/>
    </source>
</evidence>
<feature type="domain" description="Helix-hairpin-helix DNA-binding motif class 1" evidence="2">
    <location>
        <begin position="103"/>
        <end position="122"/>
    </location>
</feature>
<dbReference type="Pfam" id="PF12836">
    <property type="entry name" value="HHH_3"/>
    <property type="match status" value="1"/>
</dbReference>
<dbReference type="SMART" id="SM00278">
    <property type="entry name" value="HhH1"/>
    <property type="match status" value="2"/>
</dbReference>
<dbReference type="PANTHER" id="PTHR21180">
    <property type="entry name" value="ENDONUCLEASE/EXONUCLEASE/PHOSPHATASE FAMILY DOMAIN-CONTAINING PROTEIN 1"/>
    <property type="match status" value="1"/>
</dbReference>
<feature type="region of interest" description="Disordered" evidence="1">
    <location>
        <begin position="147"/>
        <end position="169"/>
    </location>
</feature>
<organism evidence="3 4">
    <name type="scientific">Candidimonas nitroreducens</name>
    <dbReference type="NCBI Taxonomy" id="683354"/>
    <lineage>
        <taxon>Bacteria</taxon>
        <taxon>Pseudomonadati</taxon>
        <taxon>Pseudomonadota</taxon>
        <taxon>Betaproteobacteria</taxon>
        <taxon>Burkholderiales</taxon>
        <taxon>Alcaligenaceae</taxon>
        <taxon>Candidimonas</taxon>
    </lineage>
</organism>
<gene>
    <name evidence="3" type="ORF">CEY11_03475</name>
</gene>
<sequence>MLVPSPGDPMNPFTESTVARPLDASECAPVRGAVRRGRRPFWRPALGALGLAAGLMLAPAAQAVDVNAATQAQLETVRGIGPKTAQVILEERARGGRFESFDDLAERVKGIGPKKAVTLQASGLTVGAAGAAAGTAQAAAASAQAKAVSGRKAQGGAKASGRSGKSAGR</sequence>
<evidence type="ECO:0000313" key="4">
    <source>
        <dbReference type="Proteomes" id="UP000214603"/>
    </source>
</evidence>
<dbReference type="Proteomes" id="UP000214603">
    <property type="component" value="Unassembled WGS sequence"/>
</dbReference>
<dbReference type="SUPFAM" id="SSF47781">
    <property type="entry name" value="RuvA domain 2-like"/>
    <property type="match status" value="1"/>
</dbReference>
<dbReference type="Gene3D" id="1.10.150.280">
    <property type="entry name" value="AF1531-like domain"/>
    <property type="match status" value="1"/>
</dbReference>
<dbReference type="GO" id="GO:0015627">
    <property type="term" value="C:type II protein secretion system complex"/>
    <property type="evidence" value="ECO:0007669"/>
    <property type="project" value="TreeGrafter"/>
</dbReference>
<name>A0A225N149_9BURK</name>
<dbReference type="GO" id="GO:0003677">
    <property type="term" value="F:DNA binding"/>
    <property type="evidence" value="ECO:0007669"/>
    <property type="project" value="UniProtKB-KW"/>
</dbReference>
<proteinExistence type="predicted"/>
<keyword evidence="3" id="KW-0238">DNA-binding</keyword>
<accession>A0A225N149</accession>
<protein>
    <submittedName>
        <fullName evidence="3">DNA-binding protein</fullName>
    </submittedName>
</protein>
<dbReference type="PANTHER" id="PTHR21180:SF32">
    <property type="entry name" value="ENDONUCLEASE_EXONUCLEASE_PHOSPHATASE FAMILY DOMAIN-CONTAINING PROTEIN 1"/>
    <property type="match status" value="1"/>
</dbReference>
<dbReference type="OrthoDB" id="8687931at2"/>
<reference evidence="4" key="1">
    <citation type="submission" date="2017-06" db="EMBL/GenBank/DDBJ databases">
        <title>Herbaspirillum phytohormonus sp. nov., isolated from the root nodule of Robinia pseudoacacia in lead-zinc mine.</title>
        <authorList>
            <person name="Fan M."/>
            <person name="Lin Y."/>
        </authorList>
    </citation>
    <scope>NUCLEOTIDE SEQUENCE [LARGE SCALE GENOMIC DNA]</scope>
    <source>
        <strain evidence="4">SC-089</strain>
    </source>
</reference>
<dbReference type="AlphaFoldDB" id="A0A225N149"/>
<keyword evidence="4" id="KW-1185">Reference proteome</keyword>
<feature type="domain" description="Helix-hairpin-helix DNA-binding motif class 1" evidence="2">
    <location>
        <begin position="72"/>
        <end position="91"/>
    </location>
</feature>
<dbReference type="GO" id="GO:0015628">
    <property type="term" value="P:protein secretion by the type II secretion system"/>
    <property type="evidence" value="ECO:0007669"/>
    <property type="project" value="TreeGrafter"/>
</dbReference>
<dbReference type="InterPro" id="IPR010994">
    <property type="entry name" value="RuvA_2-like"/>
</dbReference>
<evidence type="ECO:0000259" key="2">
    <source>
        <dbReference type="SMART" id="SM00278"/>
    </source>
</evidence>
<evidence type="ECO:0000256" key="1">
    <source>
        <dbReference type="SAM" id="MobiDB-lite"/>
    </source>
</evidence>